<dbReference type="Proteomes" id="UP000681340">
    <property type="component" value="Unassembled WGS sequence"/>
</dbReference>
<sequence length="56" mass="6266">MSRIIRLRLPRARDGGAEAEVYAERQIAEFGEPDFAHAPLLTRVGSWCDLPLGEPM</sequence>
<reference evidence="1" key="1">
    <citation type="submission" date="2021-03" db="EMBL/GenBank/DDBJ databases">
        <title>Whole genome shotgun sequence of Actinoplanes auranticolor NBRC 12245.</title>
        <authorList>
            <person name="Komaki H."/>
            <person name="Tamura T."/>
        </authorList>
    </citation>
    <scope>NUCLEOTIDE SEQUENCE</scope>
    <source>
        <strain evidence="1">NBRC 12245</strain>
    </source>
</reference>
<comment type="caution">
    <text evidence="1">The sequence shown here is derived from an EMBL/GenBank/DDBJ whole genome shotgun (WGS) entry which is preliminary data.</text>
</comment>
<dbReference type="EMBL" id="BOQL01000026">
    <property type="protein sequence ID" value="GIM68630.1"/>
    <property type="molecule type" value="Genomic_DNA"/>
</dbReference>
<protein>
    <submittedName>
        <fullName evidence="1">Uncharacterized protein</fullName>
    </submittedName>
</protein>
<dbReference type="AlphaFoldDB" id="A0A919SCR6"/>
<evidence type="ECO:0000313" key="1">
    <source>
        <dbReference type="EMBL" id="GIM68630.1"/>
    </source>
</evidence>
<name>A0A919SCR6_9ACTN</name>
<evidence type="ECO:0000313" key="2">
    <source>
        <dbReference type="Proteomes" id="UP000681340"/>
    </source>
</evidence>
<keyword evidence="2" id="KW-1185">Reference proteome</keyword>
<dbReference type="RefSeq" id="WP_212989245.1">
    <property type="nucleotide sequence ID" value="NZ_BAABEA010000008.1"/>
</dbReference>
<accession>A0A919SCR6</accession>
<organism evidence="1 2">
    <name type="scientific">Actinoplanes auranticolor</name>
    <dbReference type="NCBI Taxonomy" id="47988"/>
    <lineage>
        <taxon>Bacteria</taxon>
        <taxon>Bacillati</taxon>
        <taxon>Actinomycetota</taxon>
        <taxon>Actinomycetes</taxon>
        <taxon>Micromonosporales</taxon>
        <taxon>Micromonosporaceae</taxon>
        <taxon>Actinoplanes</taxon>
    </lineage>
</organism>
<gene>
    <name evidence="1" type="ORF">Aau02nite_32560</name>
</gene>
<proteinExistence type="predicted"/>